<name>A0A1X0NPM6_9TRYP</name>
<dbReference type="EMBL" id="NBCO01000030">
    <property type="protein sequence ID" value="ORC86129.1"/>
    <property type="molecule type" value="Genomic_DNA"/>
</dbReference>
<feature type="compositionally biased region" description="Polar residues" evidence="1">
    <location>
        <begin position="39"/>
        <end position="52"/>
    </location>
</feature>
<gene>
    <name evidence="2" type="ORF">TM35_000301690</name>
</gene>
<protein>
    <submittedName>
        <fullName evidence="2">Uncharacterized protein</fullName>
    </submittedName>
</protein>
<sequence>MTVSHAHIREALRHSLKCTLSHTPTERKRKTRKEQQQQDTNSTQGSHNTIITAATLIREKHSPTPKKKKKKQTHYVKPKRNSLSPSPQAAVTQASHTHNTTQGRKYVRGNAVSDTTEREGENKEMCFHYVDGASSNLNTHTEKYSNTYNPTIFIP</sequence>
<organism evidence="2 3">
    <name type="scientific">Trypanosoma theileri</name>
    <dbReference type="NCBI Taxonomy" id="67003"/>
    <lineage>
        <taxon>Eukaryota</taxon>
        <taxon>Discoba</taxon>
        <taxon>Euglenozoa</taxon>
        <taxon>Kinetoplastea</taxon>
        <taxon>Metakinetoplastina</taxon>
        <taxon>Trypanosomatida</taxon>
        <taxon>Trypanosomatidae</taxon>
        <taxon>Trypanosoma</taxon>
    </lineage>
</organism>
<dbReference type="RefSeq" id="XP_028880195.1">
    <property type="nucleotide sequence ID" value="XM_029028492.1"/>
</dbReference>
<dbReference type="VEuPathDB" id="TriTrypDB:TM35_000301690"/>
<evidence type="ECO:0000256" key="1">
    <source>
        <dbReference type="SAM" id="MobiDB-lite"/>
    </source>
</evidence>
<dbReference type="GeneID" id="39988272"/>
<feature type="compositionally biased region" description="Polar residues" evidence="1">
    <location>
        <begin position="81"/>
        <end position="103"/>
    </location>
</feature>
<reference evidence="2 3" key="1">
    <citation type="submission" date="2017-03" db="EMBL/GenBank/DDBJ databases">
        <title>An alternative strategy for trypanosome survival in the mammalian bloodstream revealed through genome and transcriptome analysis of the ubiquitous bovine parasite Trypanosoma (Megatrypanum) theileri.</title>
        <authorList>
            <person name="Kelly S."/>
            <person name="Ivens A."/>
            <person name="Mott A."/>
            <person name="O'Neill E."/>
            <person name="Emms D."/>
            <person name="Macleod O."/>
            <person name="Voorheis P."/>
            <person name="Matthews J."/>
            <person name="Matthews K."/>
            <person name="Carrington M."/>
        </authorList>
    </citation>
    <scope>NUCLEOTIDE SEQUENCE [LARGE SCALE GENOMIC DNA]</scope>
    <source>
        <strain evidence="2">Edinburgh</strain>
    </source>
</reference>
<dbReference type="AlphaFoldDB" id="A0A1X0NPM6"/>
<keyword evidence="3" id="KW-1185">Reference proteome</keyword>
<feature type="compositionally biased region" description="Basic residues" evidence="1">
    <location>
        <begin position="63"/>
        <end position="80"/>
    </location>
</feature>
<dbReference type="Proteomes" id="UP000192257">
    <property type="component" value="Unassembled WGS sequence"/>
</dbReference>
<accession>A0A1X0NPM6</accession>
<comment type="caution">
    <text evidence="2">The sequence shown here is derived from an EMBL/GenBank/DDBJ whole genome shotgun (WGS) entry which is preliminary data.</text>
</comment>
<evidence type="ECO:0000313" key="2">
    <source>
        <dbReference type="EMBL" id="ORC86129.1"/>
    </source>
</evidence>
<proteinExistence type="predicted"/>
<evidence type="ECO:0000313" key="3">
    <source>
        <dbReference type="Proteomes" id="UP000192257"/>
    </source>
</evidence>
<feature type="region of interest" description="Disordered" evidence="1">
    <location>
        <begin position="14"/>
        <end position="119"/>
    </location>
</feature>